<evidence type="ECO:0000313" key="1">
    <source>
        <dbReference type="EMBL" id="EDP17549.1"/>
    </source>
</evidence>
<comment type="caution">
    <text evidence="1">The sequence shown here is derived from an EMBL/GenBank/DDBJ whole genome shotgun (WGS) entry which is preliminary data.</text>
</comment>
<accession>A8RN78</accession>
<reference evidence="1 2" key="2">
    <citation type="submission" date="2007-09" db="EMBL/GenBank/DDBJ databases">
        <title>Draft genome sequence of Clostridium bolteae (ATCC BAA-613).</title>
        <authorList>
            <person name="Sudarsanam P."/>
            <person name="Ley R."/>
            <person name="Guruge J."/>
            <person name="Turnbaugh P.J."/>
            <person name="Mahowald M."/>
            <person name="Liep D."/>
            <person name="Gordon J."/>
        </authorList>
    </citation>
    <scope>NUCLEOTIDE SEQUENCE [LARGE SCALE GENOMIC DNA]</scope>
    <source>
        <strain evidence="2">ATCC BAA-613 / DSM 15670 / CCUG 46953 / JCM 12243 / WAL 16351</strain>
    </source>
</reference>
<dbReference type="EMBL" id="ABCC02000022">
    <property type="protein sequence ID" value="EDP17549.1"/>
    <property type="molecule type" value="Genomic_DNA"/>
</dbReference>
<sequence length="51" mass="5791">MNMNAVGIDVSKGKSMVAILRPLNIILFEIMEKRSNTTLKISWGFILFIHV</sequence>
<evidence type="ECO:0000313" key="2">
    <source>
        <dbReference type="Proteomes" id="UP000005396"/>
    </source>
</evidence>
<dbReference type="PaxDb" id="411902-CLOBOL_02126"/>
<reference evidence="1 2" key="1">
    <citation type="submission" date="2007-08" db="EMBL/GenBank/DDBJ databases">
        <authorList>
            <person name="Fulton L."/>
            <person name="Clifton S."/>
            <person name="Fulton B."/>
            <person name="Xu J."/>
            <person name="Minx P."/>
            <person name="Pepin K.H."/>
            <person name="Johnson M."/>
            <person name="Thiruvilangam P."/>
            <person name="Bhonagiri V."/>
            <person name="Nash W.E."/>
            <person name="Mardis E.R."/>
            <person name="Wilson R.K."/>
        </authorList>
    </citation>
    <scope>NUCLEOTIDE SEQUENCE [LARGE SCALE GENOMIC DNA]</scope>
    <source>
        <strain evidence="2">ATCC BAA-613 / DSM 15670 / CCUG 46953 / JCM 12243 / WAL 16351</strain>
    </source>
</reference>
<dbReference type="AlphaFoldDB" id="A8RN78"/>
<dbReference type="Proteomes" id="UP000005396">
    <property type="component" value="Unassembled WGS sequence"/>
</dbReference>
<proteinExistence type="predicted"/>
<gene>
    <name evidence="1" type="ORF">CLOBOL_02126</name>
</gene>
<protein>
    <recommendedName>
        <fullName evidence="3">IS110 family transposase</fullName>
    </recommendedName>
</protein>
<name>A8RN78_ENTBW</name>
<dbReference type="HOGENOM" id="CLU_3097270_0_0_9"/>
<evidence type="ECO:0008006" key="3">
    <source>
        <dbReference type="Google" id="ProtNLM"/>
    </source>
</evidence>
<organism evidence="1 2">
    <name type="scientific">Enterocloster bolteae (strain ATCC BAA-613 / DSM 15670 / CCUG 46953 / JCM 12243 / WAL 16351)</name>
    <name type="common">Clostridium bolteae</name>
    <dbReference type="NCBI Taxonomy" id="411902"/>
    <lineage>
        <taxon>Bacteria</taxon>
        <taxon>Bacillati</taxon>
        <taxon>Bacillota</taxon>
        <taxon>Clostridia</taxon>
        <taxon>Lachnospirales</taxon>
        <taxon>Lachnospiraceae</taxon>
        <taxon>Enterocloster</taxon>
    </lineage>
</organism>
<dbReference type="RefSeq" id="WP_002565675.1">
    <property type="nucleotide sequence ID" value="NZ_DS480679.1"/>
</dbReference>